<protein>
    <submittedName>
        <fullName evidence="1">Uncharacterized protein</fullName>
    </submittedName>
</protein>
<accession>A0A3M7T6Y0</accession>
<evidence type="ECO:0000313" key="2">
    <source>
        <dbReference type="Proteomes" id="UP000276133"/>
    </source>
</evidence>
<proteinExistence type="predicted"/>
<organism evidence="1 2">
    <name type="scientific">Brachionus plicatilis</name>
    <name type="common">Marine rotifer</name>
    <name type="synonym">Brachionus muelleri</name>
    <dbReference type="NCBI Taxonomy" id="10195"/>
    <lineage>
        <taxon>Eukaryota</taxon>
        <taxon>Metazoa</taxon>
        <taxon>Spiralia</taxon>
        <taxon>Gnathifera</taxon>
        <taxon>Rotifera</taxon>
        <taxon>Eurotatoria</taxon>
        <taxon>Monogononta</taxon>
        <taxon>Pseudotrocha</taxon>
        <taxon>Ploima</taxon>
        <taxon>Brachionidae</taxon>
        <taxon>Brachionus</taxon>
    </lineage>
</organism>
<dbReference type="EMBL" id="REGN01000192">
    <property type="protein sequence ID" value="RNA43667.1"/>
    <property type="molecule type" value="Genomic_DNA"/>
</dbReference>
<evidence type="ECO:0000313" key="1">
    <source>
        <dbReference type="EMBL" id="RNA43667.1"/>
    </source>
</evidence>
<keyword evidence="2" id="KW-1185">Reference proteome</keyword>
<dbReference type="AlphaFoldDB" id="A0A3M7T6Y0"/>
<comment type="caution">
    <text evidence="1">The sequence shown here is derived from an EMBL/GenBank/DDBJ whole genome shotgun (WGS) entry which is preliminary data.</text>
</comment>
<name>A0A3M7T6Y0_BRAPC</name>
<sequence length="104" mass="12236">MYEDVEALLSKELSNKDFLTVQLQCWMLKKFVFIQAIRIKSLNIQHKKKIPWGVIKDNDAKQIPVKSLKCSSPNDLNQTMGFYQEKTKFVPAERNFKLAWTRES</sequence>
<gene>
    <name evidence="1" type="ORF">BpHYR1_007132</name>
</gene>
<dbReference type="Proteomes" id="UP000276133">
    <property type="component" value="Unassembled WGS sequence"/>
</dbReference>
<reference evidence="1 2" key="1">
    <citation type="journal article" date="2018" name="Sci. Rep.">
        <title>Genomic signatures of local adaptation to the degree of environmental predictability in rotifers.</title>
        <authorList>
            <person name="Franch-Gras L."/>
            <person name="Hahn C."/>
            <person name="Garcia-Roger E.M."/>
            <person name="Carmona M.J."/>
            <person name="Serra M."/>
            <person name="Gomez A."/>
        </authorList>
    </citation>
    <scope>NUCLEOTIDE SEQUENCE [LARGE SCALE GENOMIC DNA]</scope>
    <source>
        <strain evidence="1">HYR1</strain>
    </source>
</reference>